<comment type="function">
    <text evidence="5">Transcription activator.</text>
</comment>
<evidence type="ECO:0000256" key="2">
    <source>
        <dbReference type="ARBA" id="ARBA00008122"/>
    </source>
</evidence>
<dbReference type="PROSITE" id="PS51666">
    <property type="entry name" value="QLQ"/>
    <property type="match status" value="1"/>
</dbReference>
<keyword evidence="3 5" id="KW-0539">Nucleus</keyword>
<comment type="similarity">
    <text evidence="2 5">Belongs to the GRF family.</text>
</comment>
<comment type="caution">
    <text evidence="8">The sequence shown here is derived from an EMBL/GenBank/DDBJ whole genome shotgun (WGS) entry which is preliminary data.</text>
</comment>
<dbReference type="GO" id="GO:0006355">
    <property type="term" value="P:regulation of DNA-templated transcription"/>
    <property type="evidence" value="ECO:0007669"/>
    <property type="project" value="InterPro"/>
</dbReference>
<feature type="domain" description="QLQ" evidence="6">
    <location>
        <begin position="61"/>
        <end position="96"/>
    </location>
</feature>
<keyword evidence="5" id="KW-0805">Transcription regulation</keyword>
<dbReference type="EMBL" id="VOIH02000004">
    <property type="protein sequence ID" value="KAF3448444.1"/>
    <property type="molecule type" value="Genomic_DNA"/>
</dbReference>
<evidence type="ECO:0000256" key="3">
    <source>
        <dbReference type="ARBA" id="ARBA00023242"/>
    </source>
</evidence>
<evidence type="ECO:0000259" key="6">
    <source>
        <dbReference type="PROSITE" id="PS51666"/>
    </source>
</evidence>
<name>A0A8K0MJI0_9ROSA</name>
<evidence type="ECO:0000256" key="4">
    <source>
        <dbReference type="PROSITE-ProRule" id="PRU01002"/>
    </source>
</evidence>
<evidence type="ECO:0000313" key="8">
    <source>
        <dbReference type="EMBL" id="KAF3448444.1"/>
    </source>
</evidence>
<comment type="subcellular location">
    <subcellularLocation>
        <location evidence="1 5">Nucleus</location>
    </subcellularLocation>
</comment>
<comment type="caution">
    <text evidence="4">Lacks conserved residue(s) required for the propagation of feature annotation.</text>
</comment>
<dbReference type="GO" id="GO:0006351">
    <property type="term" value="P:DNA-templated transcription"/>
    <property type="evidence" value="ECO:0007669"/>
    <property type="project" value="UniProtKB-UniRule"/>
</dbReference>
<sequence length="231" mass="25944">MDSQNLDSGIGPSTSRLCNGWNMKNGSWSVQEEEAAPVLGLNLELGRGHSDQKLDGIKCCGFTFLQLQELQLQALIYKYMEAGFPVPYHLLLPIWKSFAASLGILNGGVLSDYPSFLGNISPSYLEYSKKGMDREPWRCKRTDGKKWRCSKEAIPDHKYCERHVHRGRHRSKKVVVAEEHALISKTTTTSDGDVNVVGSNTNLSISLPRFGFTTDSSFVSEDYTRKTEPFF</sequence>
<dbReference type="Pfam" id="PF08879">
    <property type="entry name" value="WRC"/>
    <property type="match status" value="1"/>
</dbReference>
<keyword evidence="5" id="KW-0804">Transcription</keyword>
<keyword evidence="9" id="KW-1185">Reference proteome</keyword>
<dbReference type="GO" id="GO:0099402">
    <property type="term" value="P:plant organ development"/>
    <property type="evidence" value="ECO:0007669"/>
    <property type="project" value="UniProtKB-ARBA"/>
</dbReference>
<dbReference type="Proteomes" id="UP000796880">
    <property type="component" value="Unassembled WGS sequence"/>
</dbReference>
<dbReference type="InterPro" id="IPR031137">
    <property type="entry name" value="GRF"/>
</dbReference>
<reference evidence="8" key="1">
    <citation type="submission" date="2020-03" db="EMBL/GenBank/DDBJ databases">
        <title>A high-quality chromosome-level genome assembly of a woody plant with both climbing and erect habits, Rhamnella rubrinervis.</title>
        <authorList>
            <person name="Lu Z."/>
            <person name="Yang Y."/>
            <person name="Zhu X."/>
            <person name="Sun Y."/>
        </authorList>
    </citation>
    <scope>NUCLEOTIDE SEQUENCE</scope>
    <source>
        <strain evidence="8">BYM</strain>
        <tissue evidence="8">Leaf</tissue>
    </source>
</reference>
<dbReference type="GO" id="GO:0005524">
    <property type="term" value="F:ATP binding"/>
    <property type="evidence" value="ECO:0007669"/>
    <property type="project" value="UniProtKB-UniRule"/>
</dbReference>
<dbReference type="PANTHER" id="PTHR31602:SF81">
    <property type="entry name" value="GROWTH-REGULATING FACTOR 9"/>
    <property type="match status" value="1"/>
</dbReference>
<proteinExistence type="inferred from homology"/>
<evidence type="ECO:0000259" key="7">
    <source>
        <dbReference type="PROSITE" id="PS51667"/>
    </source>
</evidence>
<dbReference type="GO" id="GO:0005634">
    <property type="term" value="C:nucleus"/>
    <property type="evidence" value="ECO:0007669"/>
    <property type="project" value="UniProtKB-SubCell"/>
</dbReference>
<dbReference type="SMART" id="SM00951">
    <property type="entry name" value="QLQ"/>
    <property type="match status" value="1"/>
</dbReference>
<feature type="domain" description="WRC" evidence="7">
    <location>
        <begin position="133"/>
        <end position="177"/>
    </location>
</feature>
<protein>
    <recommendedName>
        <fullName evidence="5">Growth-regulating factor</fullName>
    </recommendedName>
</protein>
<dbReference type="InterPro" id="IPR014977">
    <property type="entry name" value="WRC_dom"/>
</dbReference>
<evidence type="ECO:0000313" key="9">
    <source>
        <dbReference type="Proteomes" id="UP000796880"/>
    </source>
</evidence>
<dbReference type="AlphaFoldDB" id="A0A8K0MJI0"/>
<dbReference type="PROSITE" id="PS51667">
    <property type="entry name" value="WRC"/>
    <property type="match status" value="1"/>
</dbReference>
<gene>
    <name evidence="8" type="ORF">FNV43_RR09157</name>
</gene>
<dbReference type="InterPro" id="IPR014978">
    <property type="entry name" value="Gln-Leu-Gln_QLQ"/>
</dbReference>
<accession>A0A8K0MJI0</accession>
<dbReference type="Pfam" id="PF08880">
    <property type="entry name" value="QLQ"/>
    <property type="match status" value="1"/>
</dbReference>
<evidence type="ECO:0000256" key="5">
    <source>
        <dbReference type="RuleBase" id="RU367127"/>
    </source>
</evidence>
<keyword evidence="5" id="KW-0010">Activator</keyword>
<comment type="domain">
    <text evidence="5">The QLQ domain and WRC domain may be involved in protein-protein interaction and DNA-binding, respectively.</text>
</comment>
<dbReference type="PANTHER" id="PTHR31602">
    <property type="entry name" value="GROWTH-REGULATING FACTOR 5"/>
    <property type="match status" value="1"/>
</dbReference>
<dbReference type="OrthoDB" id="1927209at2759"/>
<organism evidence="8 9">
    <name type="scientific">Rhamnella rubrinervis</name>
    <dbReference type="NCBI Taxonomy" id="2594499"/>
    <lineage>
        <taxon>Eukaryota</taxon>
        <taxon>Viridiplantae</taxon>
        <taxon>Streptophyta</taxon>
        <taxon>Embryophyta</taxon>
        <taxon>Tracheophyta</taxon>
        <taxon>Spermatophyta</taxon>
        <taxon>Magnoliopsida</taxon>
        <taxon>eudicotyledons</taxon>
        <taxon>Gunneridae</taxon>
        <taxon>Pentapetalae</taxon>
        <taxon>rosids</taxon>
        <taxon>fabids</taxon>
        <taxon>Rosales</taxon>
        <taxon>Rhamnaceae</taxon>
        <taxon>rhamnoid group</taxon>
        <taxon>Rhamneae</taxon>
        <taxon>Rhamnella</taxon>
    </lineage>
</organism>
<evidence type="ECO:0000256" key="1">
    <source>
        <dbReference type="ARBA" id="ARBA00004123"/>
    </source>
</evidence>